<gene>
    <name evidence="2" type="ORF">LMG27198_42330</name>
</gene>
<evidence type="ECO:0000313" key="3">
    <source>
        <dbReference type="Proteomes" id="UP001144323"/>
    </source>
</evidence>
<sequence length="302" mass="31939">MMQPKEKAMKTTLAALAMLGLLSPGAALAETNWSQVDAAIGKKAAVAGSVRRYGLPRSDLHVTLDDVTIKPGLALGGWIAFEPTGQEAMMMGDLVLTESELNPVMRSLLANGVEITAVHNHLLRATPATFYMHIGAHGDPVKLATVLRDALAQTQTPFEASAAPTGEPLKLGFDTAQVEHALGQQGKNNGGVFQFSIPKSEPIRAGGMVVSPAMGTAIAINFEPTGDGKAAISGDFVATAKEVEPLLKALRTNGIEVTALHNHMLDDEPRLFFVHFWANDDAVKLARALRAGLDAVHAQAKN</sequence>
<reference evidence="2" key="1">
    <citation type="journal article" date="2023" name="Int. J. Syst. Evol. Microbiol.">
        <title>Methylocystis iwaonis sp. nov., a type II methane-oxidizing bacterium from surface soil of a rice paddy field in Japan, and emended description of the genus Methylocystis (ex Whittenbury et al. 1970) Bowman et al. 1993.</title>
        <authorList>
            <person name="Kaise H."/>
            <person name="Sawadogo J.B."/>
            <person name="Alam M.S."/>
            <person name="Ueno C."/>
            <person name="Dianou D."/>
            <person name="Shinjo R."/>
            <person name="Asakawa S."/>
        </authorList>
    </citation>
    <scope>NUCLEOTIDE SEQUENCE</scope>
    <source>
        <strain evidence="2">LMG27198</strain>
    </source>
</reference>
<dbReference type="Pfam" id="PF07485">
    <property type="entry name" value="DUF1529"/>
    <property type="match status" value="2"/>
</dbReference>
<dbReference type="EMBL" id="BSEC01000002">
    <property type="protein sequence ID" value="GLI95241.1"/>
    <property type="molecule type" value="Genomic_DNA"/>
</dbReference>
<organism evidence="2 3">
    <name type="scientific">Methylocystis echinoides</name>
    <dbReference type="NCBI Taxonomy" id="29468"/>
    <lineage>
        <taxon>Bacteria</taxon>
        <taxon>Pseudomonadati</taxon>
        <taxon>Pseudomonadota</taxon>
        <taxon>Alphaproteobacteria</taxon>
        <taxon>Hyphomicrobiales</taxon>
        <taxon>Methylocystaceae</taxon>
        <taxon>Methylocystis</taxon>
    </lineage>
</organism>
<dbReference type="Proteomes" id="UP001144323">
    <property type="component" value="Unassembled WGS sequence"/>
</dbReference>
<proteinExistence type="predicted"/>
<evidence type="ECO:0000313" key="2">
    <source>
        <dbReference type="EMBL" id="GLI95241.1"/>
    </source>
</evidence>
<comment type="caution">
    <text evidence="2">The sequence shown here is derived from an EMBL/GenBank/DDBJ whole genome shotgun (WGS) entry which is preliminary data.</text>
</comment>
<name>A0A9W6LU68_9HYPH</name>
<keyword evidence="3" id="KW-1185">Reference proteome</keyword>
<accession>A0A9W6LU68</accession>
<evidence type="ECO:0008006" key="4">
    <source>
        <dbReference type="Google" id="ProtNLM"/>
    </source>
</evidence>
<feature type="chain" id="PRO_5040853981" description="DUF1259 domain-containing protein" evidence="1">
    <location>
        <begin position="30"/>
        <end position="302"/>
    </location>
</feature>
<keyword evidence="1" id="KW-0732">Signal</keyword>
<dbReference type="AlphaFoldDB" id="A0A9W6LU68"/>
<protein>
    <recommendedName>
        <fullName evidence="4">DUF1259 domain-containing protein</fullName>
    </recommendedName>
</protein>
<feature type="signal peptide" evidence="1">
    <location>
        <begin position="1"/>
        <end position="29"/>
    </location>
</feature>
<evidence type="ECO:0000256" key="1">
    <source>
        <dbReference type="SAM" id="SignalP"/>
    </source>
</evidence>
<dbReference type="InterPro" id="IPR011094">
    <property type="entry name" value="Uncharacterised_LppY/LpqO"/>
</dbReference>